<keyword evidence="2" id="KW-1185">Reference proteome</keyword>
<dbReference type="EMBL" id="JANRHH010000031">
    <property type="protein sequence ID" value="MDN4593692.1"/>
    <property type="molecule type" value="Genomic_DNA"/>
</dbReference>
<name>A0ABT8ILM3_9BACL</name>
<gene>
    <name evidence="1" type="ORF">NWF35_07225</name>
</gene>
<proteinExistence type="predicted"/>
<dbReference type="InterPro" id="IPR049585">
    <property type="entry name" value="CdiI_EcoliA0-like"/>
</dbReference>
<dbReference type="Proteomes" id="UP001174196">
    <property type="component" value="Unassembled WGS sequence"/>
</dbReference>
<sequence>MTLFEECIHALGRNCKVLSKKETNRLFTELGEKYPFTDWGRIDWEKVKNRFYMESSDEIIKYLKREIPQLNSIVYIIWDEASCLL</sequence>
<reference evidence="1" key="1">
    <citation type="submission" date="2022-08" db="EMBL/GenBank/DDBJ databases">
        <title>Polycladomyces zharkentsis sp. nov., a novel thermophilic CMC and starch-degrading bacterium isolated from a geothermal spring in Kazakhstan.</title>
        <authorList>
            <person name="Mashzhan A."/>
            <person name="Kistaubaeva A."/>
            <person name="Javier-Lopez R."/>
            <person name="Birkeland N.-K."/>
        </authorList>
    </citation>
    <scope>NUCLEOTIDE SEQUENCE</scope>
    <source>
        <strain evidence="1">KSR 13</strain>
    </source>
</reference>
<dbReference type="CDD" id="cd20693">
    <property type="entry name" value="CdiI_EcoliA0-like"/>
    <property type="match status" value="1"/>
</dbReference>
<evidence type="ECO:0000313" key="1">
    <source>
        <dbReference type="EMBL" id="MDN4593692.1"/>
    </source>
</evidence>
<evidence type="ECO:0000313" key="2">
    <source>
        <dbReference type="Proteomes" id="UP001174196"/>
    </source>
</evidence>
<accession>A0ABT8ILM3</accession>
<dbReference type="Pfam" id="PF24172">
    <property type="entry name" value="CdiI_ImmP"/>
    <property type="match status" value="1"/>
</dbReference>
<organism evidence="1 2">
    <name type="scientific">Polycladomyces subterraneus</name>
    <dbReference type="NCBI Taxonomy" id="1016997"/>
    <lineage>
        <taxon>Bacteria</taxon>
        <taxon>Bacillati</taxon>
        <taxon>Bacillota</taxon>
        <taxon>Bacilli</taxon>
        <taxon>Bacillales</taxon>
        <taxon>Thermoactinomycetaceae</taxon>
        <taxon>Polycladomyces</taxon>
    </lineage>
</organism>
<comment type="caution">
    <text evidence="1">The sequence shown here is derived from an EMBL/GenBank/DDBJ whole genome shotgun (WGS) entry which is preliminary data.</text>
</comment>
<protein>
    <submittedName>
        <fullName evidence="1">Uncharacterized protein</fullName>
    </submittedName>
</protein>